<dbReference type="InterPro" id="IPR036005">
    <property type="entry name" value="Creatinase/aminopeptidase-like"/>
</dbReference>
<dbReference type="CDD" id="cd01066">
    <property type="entry name" value="APP_MetAP"/>
    <property type="match status" value="1"/>
</dbReference>
<evidence type="ECO:0000313" key="3">
    <source>
        <dbReference type="Proteomes" id="UP001523565"/>
    </source>
</evidence>
<protein>
    <submittedName>
        <fullName evidence="2">M24 family metallopeptidase</fullName>
    </submittedName>
</protein>
<dbReference type="InterPro" id="IPR050659">
    <property type="entry name" value="Peptidase_M24B"/>
</dbReference>
<evidence type="ECO:0000259" key="1">
    <source>
        <dbReference type="Pfam" id="PF00557"/>
    </source>
</evidence>
<dbReference type="InterPro" id="IPR000994">
    <property type="entry name" value="Pept_M24"/>
</dbReference>
<dbReference type="Gene3D" id="3.90.230.10">
    <property type="entry name" value="Creatinase/methionine aminopeptidase superfamily"/>
    <property type="match status" value="1"/>
</dbReference>
<dbReference type="PANTHER" id="PTHR46112:SF2">
    <property type="entry name" value="XAA-PRO AMINOPEPTIDASE P-RELATED"/>
    <property type="match status" value="1"/>
</dbReference>
<organism evidence="2 3">
    <name type="scientific">Ohessyouella blattaphilus</name>
    <dbReference type="NCBI Taxonomy" id="2949333"/>
    <lineage>
        <taxon>Bacteria</taxon>
        <taxon>Bacillati</taxon>
        <taxon>Bacillota</taxon>
        <taxon>Clostridia</taxon>
        <taxon>Lachnospirales</taxon>
        <taxon>Lachnospiraceae</taxon>
        <taxon>Ohessyouella</taxon>
    </lineage>
</organism>
<feature type="domain" description="Peptidase M24" evidence="1">
    <location>
        <begin position="130"/>
        <end position="314"/>
    </location>
</feature>
<dbReference type="RefSeq" id="WP_262067933.1">
    <property type="nucleotide sequence ID" value="NZ_JAMXOC010000001.1"/>
</dbReference>
<proteinExistence type="predicted"/>
<dbReference type="EMBL" id="JAMZFV010000001">
    <property type="protein sequence ID" value="MCP1109034.1"/>
    <property type="molecule type" value="Genomic_DNA"/>
</dbReference>
<accession>A0ABT1EE98</accession>
<dbReference type="Proteomes" id="UP001523565">
    <property type="component" value="Unassembled WGS sequence"/>
</dbReference>
<sequence>MTNLQRLREFLQINDYTGVILGRQDNYLWLTEGDRNEILTATEMGVAYLVVTADELLLVADVSDARRMNEEQNRLGAKMVEVPWEVGVVPFLTEYCEGRRMMSDCGVLDTPSIEAQLVELRLDLREEDIEHYREIGKQMAEIVEEVIVNSRPGETEKSVATRLEKMCLSAGVAPDCVLVGSDERINKFRHPAPTDKAIEKTLMIVLGGEKYGLYISLTRMVCFGEVPAELAEKMKGVQYIFAGMQGLLEAGKKYQDYFSEVIHLYEEAGYAGEWRLHHQGGPTGYACREIVVSETTPGAMQTGYVFAWNPTITGTKCEDTTYLNENGVENFTDSGKWPRTTVKTPYGTFGAADIKVIN</sequence>
<name>A0ABT1EE98_9FIRM</name>
<reference evidence="2 3" key="1">
    <citation type="journal article" date="2022" name="Genome Biol. Evol.">
        <title>Host diet, physiology and behaviors set the stage for Lachnospiraceae cladogenesis.</title>
        <authorList>
            <person name="Vera-Ponce De Leon A."/>
            <person name="Schneider M."/>
            <person name="Jahnes B.C."/>
            <person name="Sadowski V."/>
            <person name="Camuy-Velez L.A."/>
            <person name="Duan J."/>
            <person name="Sabree Z.L."/>
        </authorList>
    </citation>
    <scope>NUCLEOTIDE SEQUENCE [LARGE SCALE GENOMIC DNA]</scope>
    <source>
        <strain evidence="2 3">PAL227</strain>
    </source>
</reference>
<dbReference type="Pfam" id="PF00557">
    <property type="entry name" value="Peptidase_M24"/>
    <property type="match status" value="1"/>
</dbReference>
<gene>
    <name evidence="2" type="ORF">NK118_02095</name>
</gene>
<comment type="caution">
    <text evidence="2">The sequence shown here is derived from an EMBL/GenBank/DDBJ whole genome shotgun (WGS) entry which is preliminary data.</text>
</comment>
<dbReference type="PANTHER" id="PTHR46112">
    <property type="entry name" value="AMINOPEPTIDASE"/>
    <property type="match status" value="1"/>
</dbReference>
<dbReference type="SUPFAM" id="SSF55920">
    <property type="entry name" value="Creatinase/aminopeptidase"/>
    <property type="match status" value="1"/>
</dbReference>
<keyword evidence="3" id="KW-1185">Reference proteome</keyword>
<evidence type="ECO:0000313" key="2">
    <source>
        <dbReference type="EMBL" id="MCP1109034.1"/>
    </source>
</evidence>